<evidence type="ECO:0000259" key="6">
    <source>
        <dbReference type="Pfam" id="PF00881"/>
    </source>
</evidence>
<sequence length="230" mass="25601">MTRPTTAMSVSDAVARRRSTRAFLDTPVAPELLREILTKAQRAPSGGNLQPWVVHVLAGSELQRFKALIAARRAENVFGEGPEYPIYPDHLAEPYKARRGQCAEDMYATMGIARDDKPARIEFVSGNFDFWGAPVALFVCIDRRLGATQWVDLGLYLQTFMLLCTEAGLATCAQEFWTLWHKTVAEFLRLPDTLMPFCGMAVGHADPAHPVNSLRTERAPLDEAVIFHGL</sequence>
<keyword evidence="8" id="KW-1185">Reference proteome</keyword>
<feature type="domain" description="Nitroreductase" evidence="6">
    <location>
        <begin position="14"/>
        <end position="204"/>
    </location>
</feature>
<organism evidence="7 8">
    <name type="scientific">Sterolibacterium denitrificans</name>
    <dbReference type="NCBI Taxonomy" id="157592"/>
    <lineage>
        <taxon>Bacteria</taxon>
        <taxon>Pseudomonadati</taxon>
        <taxon>Pseudomonadota</taxon>
        <taxon>Betaproteobacteria</taxon>
        <taxon>Nitrosomonadales</taxon>
        <taxon>Sterolibacteriaceae</taxon>
        <taxon>Sterolibacterium</taxon>
    </lineage>
</organism>
<evidence type="ECO:0000256" key="4">
    <source>
        <dbReference type="ARBA" id="ARBA00022643"/>
    </source>
</evidence>
<evidence type="ECO:0000256" key="1">
    <source>
        <dbReference type="ARBA" id="ARBA00001917"/>
    </source>
</evidence>
<dbReference type="InterPro" id="IPR000415">
    <property type="entry name" value="Nitroreductase-like"/>
</dbReference>
<dbReference type="Proteomes" id="UP000242886">
    <property type="component" value="Chromosome SDENCHOL"/>
</dbReference>
<dbReference type="Gene3D" id="3.40.109.10">
    <property type="entry name" value="NADH Oxidase"/>
    <property type="match status" value="1"/>
</dbReference>
<dbReference type="InterPro" id="IPR029479">
    <property type="entry name" value="Nitroreductase"/>
</dbReference>
<reference evidence="7" key="1">
    <citation type="submission" date="2017-03" db="EMBL/GenBank/DDBJ databases">
        <authorList>
            <consortium name="AG Boll"/>
        </authorList>
    </citation>
    <scope>NUCLEOTIDE SEQUENCE [LARGE SCALE GENOMIC DNA]</scope>
    <source>
        <strain evidence="7">Chol</strain>
    </source>
</reference>
<evidence type="ECO:0000256" key="2">
    <source>
        <dbReference type="ARBA" id="ARBA00007118"/>
    </source>
</evidence>
<evidence type="ECO:0000313" key="8">
    <source>
        <dbReference type="Proteomes" id="UP000242886"/>
    </source>
</evidence>
<dbReference type="Pfam" id="PF00881">
    <property type="entry name" value="Nitroreductase"/>
    <property type="match status" value="1"/>
</dbReference>
<proteinExistence type="inferred from homology"/>
<keyword evidence="4" id="KW-0288">FMN</keyword>
<dbReference type="GO" id="GO:0016491">
    <property type="term" value="F:oxidoreductase activity"/>
    <property type="evidence" value="ECO:0007669"/>
    <property type="project" value="UniProtKB-KW"/>
</dbReference>
<dbReference type="PANTHER" id="PTHR43673:SF2">
    <property type="entry name" value="NITROREDUCTASE"/>
    <property type="match status" value="1"/>
</dbReference>
<gene>
    <name evidence="7" type="ORF">SDENCHOL_10632</name>
</gene>
<dbReference type="EMBL" id="LT837803">
    <property type="protein sequence ID" value="SMB22575.1"/>
    <property type="molecule type" value="Genomic_DNA"/>
</dbReference>
<dbReference type="AlphaFoldDB" id="A0A7Z7HPS3"/>
<accession>A0A7Z7HPS3</accession>
<evidence type="ECO:0000256" key="3">
    <source>
        <dbReference type="ARBA" id="ARBA00022630"/>
    </source>
</evidence>
<dbReference type="RefSeq" id="WP_197706825.1">
    <property type="nucleotide sequence ID" value="NZ_LT837803.1"/>
</dbReference>
<evidence type="ECO:0000313" key="7">
    <source>
        <dbReference type="EMBL" id="SMB22575.1"/>
    </source>
</evidence>
<dbReference type="SUPFAM" id="SSF55469">
    <property type="entry name" value="FMN-dependent nitroreductase-like"/>
    <property type="match status" value="1"/>
</dbReference>
<comment type="similarity">
    <text evidence="2">Belongs to the nitroreductase family.</text>
</comment>
<name>A0A7Z7HPS3_9PROT</name>
<protein>
    <submittedName>
        <fullName evidence="7">Nitroreductase</fullName>
    </submittedName>
</protein>
<dbReference type="PANTHER" id="PTHR43673">
    <property type="entry name" value="NAD(P)H NITROREDUCTASE YDGI-RELATED"/>
    <property type="match status" value="1"/>
</dbReference>
<comment type="cofactor">
    <cofactor evidence="1">
        <name>FMN</name>
        <dbReference type="ChEBI" id="CHEBI:58210"/>
    </cofactor>
</comment>
<keyword evidence="3" id="KW-0285">Flavoprotein</keyword>
<evidence type="ECO:0000256" key="5">
    <source>
        <dbReference type="ARBA" id="ARBA00023002"/>
    </source>
</evidence>
<dbReference type="CDD" id="cd02136">
    <property type="entry name" value="PnbA_NfnB-like"/>
    <property type="match status" value="1"/>
</dbReference>
<keyword evidence="5" id="KW-0560">Oxidoreductase</keyword>